<evidence type="ECO:0000313" key="2">
    <source>
        <dbReference type="Proteomes" id="UP000792457"/>
    </source>
</evidence>
<dbReference type="OrthoDB" id="6740508at2759"/>
<sequence>MGSTRLNVNNLGSEPINYFNLLANDKFFELIIKELNDYVDILFKSPGKPFLFNTPVFFNFMSRNHFLLILLALHFPPNHSPTV</sequence>
<reference evidence="1" key="1">
    <citation type="submission" date="2013-04" db="EMBL/GenBank/DDBJ databases">
        <authorList>
            <person name="Qu J."/>
            <person name="Murali S.C."/>
            <person name="Bandaranaike D."/>
            <person name="Bellair M."/>
            <person name="Blankenburg K."/>
            <person name="Chao H."/>
            <person name="Dinh H."/>
            <person name="Doddapaneni H."/>
            <person name="Downs B."/>
            <person name="Dugan-Rocha S."/>
            <person name="Elkadiri S."/>
            <person name="Gnanaolivu R.D."/>
            <person name="Hernandez B."/>
            <person name="Javaid M."/>
            <person name="Jayaseelan J.C."/>
            <person name="Lee S."/>
            <person name="Li M."/>
            <person name="Ming W."/>
            <person name="Munidasa M."/>
            <person name="Muniz J."/>
            <person name="Nguyen L."/>
            <person name="Ongeri F."/>
            <person name="Osuji N."/>
            <person name="Pu L.-L."/>
            <person name="Puazo M."/>
            <person name="Qu C."/>
            <person name="Quiroz J."/>
            <person name="Raj R."/>
            <person name="Weissenberger G."/>
            <person name="Xin Y."/>
            <person name="Zou X."/>
            <person name="Han Y."/>
            <person name="Richards S."/>
            <person name="Worley K."/>
            <person name="Muzny D."/>
            <person name="Gibbs R."/>
        </authorList>
    </citation>
    <scope>NUCLEOTIDE SEQUENCE</scope>
    <source>
        <strain evidence="1">Sampled in the wild</strain>
    </source>
</reference>
<protein>
    <submittedName>
        <fullName evidence="1">Uncharacterized protein</fullName>
    </submittedName>
</protein>
<reference evidence="1" key="2">
    <citation type="submission" date="2017-10" db="EMBL/GenBank/DDBJ databases">
        <title>Ladona fulva Genome sequencing and assembly.</title>
        <authorList>
            <person name="Murali S."/>
            <person name="Richards S."/>
            <person name="Bandaranaike D."/>
            <person name="Bellair M."/>
            <person name="Blankenburg K."/>
            <person name="Chao H."/>
            <person name="Dinh H."/>
            <person name="Doddapaneni H."/>
            <person name="Dugan-Rocha S."/>
            <person name="Elkadiri S."/>
            <person name="Gnanaolivu R."/>
            <person name="Hernandez B."/>
            <person name="Skinner E."/>
            <person name="Javaid M."/>
            <person name="Lee S."/>
            <person name="Li M."/>
            <person name="Ming W."/>
            <person name="Munidasa M."/>
            <person name="Muniz J."/>
            <person name="Nguyen L."/>
            <person name="Hughes D."/>
            <person name="Osuji N."/>
            <person name="Pu L.-L."/>
            <person name="Puazo M."/>
            <person name="Qu C."/>
            <person name="Quiroz J."/>
            <person name="Raj R."/>
            <person name="Weissenberger G."/>
            <person name="Xin Y."/>
            <person name="Zou X."/>
            <person name="Han Y."/>
            <person name="Worley K."/>
            <person name="Muzny D."/>
            <person name="Gibbs R."/>
        </authorList>
    </citation>
    <scope>NUCLEOTIDE SEQUENCE</scope>
    <source>
        <strain evidence="1">Sampled in the wild</strain>
    </source>
</reference>
<evidence type="ECO:0000313" key="1">
    <source>
        <dbReference type="EMBL" id="KAG8229651.1"/>
    </source>
</evidence>
<gene>
    <name evidence="1" type="ORF">J437_LFUL008583</name>
</gene>
<name>A0A8K0K778_LADFU</name>
<dbReference type="Proteomes" id="UP000792457">
    <property type="component" value="Unassembled WGS sequence"/>
</dbReference>
<proteinExistence type="predicted"/>
<comment type="caution">
    <text evidence="1">The sequence shown here is derived from an EMBL/GenBank/DDBJ whole genome shotgun (WGS) entry which is preliminary data.</text>
</comment>
<keyword evidence="2" id="KW-1185">Reference proteome</keyword>
<accession>A0A8K0K778</accession>
<dbReference type="AlphaFoldDB" id="A0A8K0K778"/>
<organism evidence="1 2">
    <name type="scientific">Ladona fulva</name>
    <name type="common">Scarce chaser dragonfly</name>
    <name type="synonym">Libellula fulva</name>
    <dbReference type="NCBI Taxonomy" id="123851"/>
    <lineage>
        <taxon>Eukaryota</taxon>
        <taxon>Metazoa</taxon>
        <taxon>Ecdysozoa</taxon>
        <taxon>Arthropoda</taxon>
        <taxon>Hexapoda</taxon>
        <taxon>Insecta</taxon>
        <taxon>Pterygota</taxon>
        <taxon>Palaeoptera</taxon>
        <taxon>Odonata</taxon>
        <taxon>Epiprocta</taxon>
        <taxon>Anisoptera</taxon>
        <taxon>Libelluloidea</taxon>
        <taxon>Libellulidae</taxon>
        <taxon>Ladona</taxon>
    </lineage>
</organism>
<dbReference type="EMBL" id="KZ308438">
    <property type="protein sequence ID" value="KAG8229651.1"/>
    <property type="molecule type" value="Genomic_DNA"/>
</dbReference>